<feature type="signal peptide" evidence="1">
    <location>
        <begin position="1"/>
        <end position="22"/>
    </location>
</feature>
<dbReference type="PROSITE" id="PS51257">
    <property type="entry name" value="PROKAR_LIPOPROTEIN"/>
    <property type="match status" value="1"/>
</dbReference>
<dbReference type="AlphaFoldDB" id="A0A7G9GM76"/>
<protein>
    <submittedName>
        <fullName evidence="2">Peptidase M3</fullName>
    </submittedName>
</protein>
<accession>A0A7G9GM76</accession>
<proteinExistence type="predicted"/>
<reference evidence="2 3" key="1">
    <citation type="submission" date="2020-08" db="EMBL/GenBank/DDBJ databases">
        <authorList>
            <person name="Liu C."/>
            <person name="Sun Q."/>
        </authorList>
    </citation>
    <scope>NUCLEOTIDE SEQUENCE [LARGE SCALE GENOMIC DNA]</scope>
    <source>
        <strain evidence="2 3">NSJ-61</strain>
    </source>
</reference>
<dbReference type="InterPro" id="IPR045090">
    <property type="entry name" value="Pept_M3A_M3B"/>
</dbReference>
<dbReference type="GO" id="GO:0004222">
    <property type="term" value="F:metalloendopeptidase activity"/>
    <property type="evidence" value="ECO:0007669"/>
    <property type="project" value="InterPro"/>
</dbReference>
<dbReference type="PANTHER" id="PTHR11804:SF84">
    <property type="entry name" value="SACCHAROLYSIN"/>
    <property type="match status" value="1"/>
</dbReference>
<dbReference type="PANTHER" id="PTHR11804">
    <property type="entry name" value="PROTEASE M3 THIMET OLIGOPEPTIDASE-RELATED"/>
    <property type="match status" value="1"/>
</dbReference>
<dbReference type="EMBL" id="CP060636">
    <property type="protein sequence ID" value="QNM11908.1"/>
    <property type="molecule type" value="Genomic_DNA"/>
</dbReference>
<dbReference type="KEGG" id="ehn:H9Q80_16930"/>
<dbReference type="Gene3D" id="1.10.1370.30">
    <property type="match status" value="1"/>
</dbReference>
<name>A0A7G9GM76_9FIRM</name>
<dbReference type="RefSeq" id="WP_117456017.1">
    <property type="nucleotide sequence ID" value="NZ_CP060636.1"/>
</dbReference>
<dbReference type="GO" id="GO:0006508">
    <property type="term" value="P:proteolysis"/>
    <property type="evidence" value="ECO:0007669"/>
    <property type="project" value="InterPro"/>
</dbReference>
<organism evidence="2 3">
    <name type="scientific">[Eubacterium] hominis</name>
    <dbReference type="NCBI Taxonomy" id="2764325"/>
    <lineage>
        <taxon>Bacteria</taxon>
        <taxon>Bacillati</taxon>
        <taxon>Bacillota</taxon>
        <taxon>Erysipelotrichia</taxon>
        <taxon>Erysipelotrichales</taxon>
        <taxon>Erysipelotrichaceae</taxon>
        <taxon>Amedibacillus</taxon>
    </lineage>
</organism>
<dbReference type="SUPFAM" id="SSF55486">
    <property type="entry name" value="Metalloproteases ('zincins'), catalytic domain"/>
    <property type="match status" value="1"/>
</dbReference>
<gene>
    <name evidence="2" type="ORF">H9Q80_16930</name>
</gene>
<evidence type="ECO:0000256" key="1">
    <source>
        <dbReference type="SAM" id="SignalP"/>
    </source>
</evidence>
<evidence type="ECO:0000313" key="3">
    <source>
        <dbReference type="Proteomes" id="UP000515856"/>
    </source>
</evidence>
<keyword evidence="1" id="KW-0732">Signal</keyword>
<dbReference type="GO" id="GO:0006518">
    <property type="term" value="P:peptide metabolic process"/>
    <property type="evidence" value="ECO:0007669"/>
    <property type="project" value="TreeGrafter"/>
</dbReference>
<keyword evidence="3" id="KW-1185">Reference proteome</keyword>
<sequence>MKNMKKLFAGLLCITIILSGCTSNNPSKSSNVMYEIPQAKEEIIPQHDDIDFKDMKYERPDIDGIYAKIKDTIDKAKQSGQQDSVLSQYDQILKALQNYDQMQVIASIHNHLDLTDTYYEEENQLLDNEFVKLDNRMNEMTKIIMESEYKDAFVKKMGQAFIDRYEVNRKLNSPEIEALSEKETKLINQYNKRSAANDYTTIKDGKTVTIDDLDLSSFADIPAYYEIYEKRNKELGGIYKELVKTRVEIAKKLGYENYSDYAYEVLKRDYSKEDAAKFEEKVLKYIVPLYQKLNSKFSDKIHALHDGQVDVAGGMPYLEKALQSEFPKAMQEAFAYMKQHGLYVYDDQKNMLHAGYTTIIGNEPFMFINTSDYKDPGTMFHEFGHYYNFFLMGDTIWNDSNNLDLAEVHSQGLETLMYAYYENIYGENAELMEISNLMNMLSSILQGACEDEFQQEVFKKPEMSLEEMNQLHAELYKKYMGYPVEYEWVDIHHHFETPFYYISYATSAASALEIWMMSMHDRDDALQAYRNITQYTLNTQYLEPLKASGLSNPFDSDLIKNIADQFTKQFL</sequence>
<feature type="chain" id="PRO_5038884971" evidence="1">
    <location>
        <begin position="23"/>
        <end position="571"/>
    </location>
</feature>
<evidence type="ECO:0000313" key="2">
    <source>
        <dbReference type="EMBL" id="QNM11908.1"/>
    </source>
</evidence>
<dbReference type="Proteomes" id="UP000515856">
    <property type="component" value="Chromosome"/>
</dbReference>